<sequence length="92" mass="10144">MIEIHWGEPLSFVVSPEGDVQKFTTIEQAHYWLRRKWPVADIAQDRALDQLDAAMNCLASVGSARRAFISAARTAGFVPESLSVNAGRPFVA</sequence>
<proteinExistence type="predicted"/>
<dbReference type="RefSeq" id="WP_144038903.1">
    <property type="nucleotide sequence ID" value="NZ_BMEH01000002.1"/>
</dbReference>
<reference evidence="1 2" key="1">
    <citation type="submission" date="2017-01" db="EMBL/GenBank/DDBJ databases">
        <authorList>
            <person name="Mah S.A."/>
            <person name="Swanson W.J."/>
            <person name="Moy G.W."/>
            <person name="Vacquier V.D."/>
        </authorList>
    </citation>
    <scope>NUCLEOTIDE SEQUENCE [LARGE SCALE GENOMIC DNA]</scope>
    <source>
        <strain evidence="1 2">DSM 26375</strain>
    </source>
</reference>
<evidence type="ECO:0000313" key="2">
    <source>
        <dbReference type="Proteomes" id="UP000186141"/>
    </source>
</evidence>
<dbReference type="Gene3D" id="6.10.250.730">
    <property type="match status" value="1"/>
</dbReference>
<dbReference type="Proteomes" id="UP000186141">
    <property type="component" value="Unassembled WGS sequence"/>
</dbReference>
<dbReference type="EMBL" id="FTOT01000002">
    <property type="protein sequence ID" value="SIS86299.1"/>
    <property type="molecule type" value="Genomic_DNA"/>
</dbReference>
<protein>
    <recommendedName>
        <fullName evidence="3">DUF982 domain-containing protein</fullName>
    </recommendedName>
</protein>
<keyword evidence="2" id="KW-1185">Reference proteome</keyword>
<organism evidence="1 2">
    <name type="scientific">Gemmobacter megaterium</name>
    <dbReference type="NCBI Taxonomy" id="1086013"/>
    <lineage>
        <taxon>Bacteria</taxon>
        <taxon>Pseudomonadati</taxon>
        <taxon>Pseudomonadota</taxon>
        <taxon>Alphaproteobacteria</taxon>
        <taxon>Rhodobacterales</taxon>
        <taxon>Paracoccaceae</taxon>
        <taxon>Gemmobacter</taxon>
    </lineage>
</organism>
<dbReference type="AlphaFoldDB" id="A0A1N7MK21"/>
<evidence type="ECO:0008006" key="3">
    <source>
        <dbReference type="Google" id="ProtNLM"/>
    </source>
</evidence>
<dbReference type="Pfam" id="PF06169">
    <property type="entry name" value="DUF982"/>
    <property type="match status" value="1"/>
</dbReference>
<dbReference type="OrthoDB" id="7864549at2"/>
<gene>
    <name evidence="1" type="ORF">SAMN05421774_102741</name>
</gene>
<evidence type="ECO:0000313" key="1">
    <source>
        <dbReference type="EMBL" id="SIS86299.1"/>
    </source>
</evidence>
<dbReference type="InterPro" id="IPR010385">
    <property type="entry name" value="DUF982"/>
</dbReference>
<name>A0A1N7MK21_9RHOB</name>
<accession>A0A1N7MK21</accession>